<organism evidence="11 12">
    <name type="scientific">Nostocoides japonicum T1-X7</name>
    <dbReference type="NCBI Taxonomy" id="1194083"/>
    <lineage>
        <taxon>Bacteria</taxon>
        <taxon>Bacillati</taxon>
        <taxon>Actinomycetota</taxon>
        <taxon>Actinomycetes</taxon>
        <taxon>Micrococcales</taxon>
        <taxon>Intrasporangiaceae</taxon>
        <taxon>Nostocoides</taxon>
    </lineage>
</organism>
<dbReference type="GO" id="GO:0005886">
    <property type="term" value="C:plasma membrane"/>
    <property type="evidence" value="ECO:0007669"/>
    <property type="project" value="UniProtKB-SubCell"/>
</dbReference>
<name>A0A077M890_9MICO</name>
<evidence type="ECO:0000256" key="2">
    <source>
        <dbReference type="ARBA" id="ARBA00022475"/>
    </source>
</evidence>
<dbReference type="AlphaFoldDB" id="A0A077M890"/>
<dbReference type="Pfam" id="PF02518">
    <property type="entry name" value="HATPase_c"/>
    <property type="match status" value="1"/>
</dbReference>
<dbReference type="InterPro" id="IPR005467">
    <property type="entry name" value="His_kinase_dom"/>
</dbReference>
<dbReference type="PANTHER" id="PTHR24421:SF37">
    <property type="entry name" value="SENSOR HISTIDINE KINASE NARS"/>
    <property type="match status" value="1"/>
</dbReference>
<gene>
    <name evidence="11" type="ORF">BN12_80026</name>
</gene>
<evidence type="ECO:0000256" key="5">
    <source>
        <dbReference type="ARBA" id="ARBA00022777"/>
    </source>
</evidence>
<dbReference type="GO" id="GO:0046983">
    <property type="term" value="F:protein dimerization activity"/>
    <property type="evidence" value="ECO:0007669"/>
    <property type="project" value="InterPro"/>
</dbReference>
<comment type="caution">
    <text evidence="11">The sequence shown here is derived from an EMBL/GenBank/DDBJ whole genome shotgun (WGS) entry which is preliminary data.</text>
</comment>
<dbReference type="SMART" id="SM00387">
    <property type="entry name" value="HATPase_c"/>
    <property type="match status" value="1"/>
</dbReference>
<comment type="subcellular location">
    <subcellularLocation>
        <location evidence="1">Cell membrane</location>
        <topology evidence="1">Multi-pass membrane protein</topology>
    </subcellularLocation>
</comment>
<dbReference type="Gene3D" id="3.30.565.10">
    <property type="entry name" value="Histidine kinase-like ATPase, C-terminal domain"/>
    <property type="match status" value="1"/>
</dbReference>
<keyword evidence="8 9" id="KW-0472">Membrane</keyword>
<keyword evidence="12" id="KW-1185">Reference proteome</keyword>
<dbReference type="PANTHER" id="PTHR24421">
    <property type="entry name" value="NITRATE/NITRITE SENSOR PROTEIN NARX-RELATED"/>
    <property type="match status" value="1"/>
</dbReference>
<feature type="transmembrane region" description="Helical" evidence="9">
    <location>
        <begin position="82"/>
        <end position="105"/>
    </location>
</feature>
<keyword evidence="4 9" id="KW-0812">Transmembrane</keyword>
<keyword evidence="7" id="KW-0902">Two-component regulatory system</keyword>
<keyword evidence="2" id="KW-1003">Cell membrane</keyword>
<evidence type="ECO:0000259" key="10">
    <source>
        <dbReference type="PROSITE" id="PS50109"/>
    </source>
</evidence>
<evidence type="ECO:0000256" key="8">
    <source>
        <dbReference type="ARBA" id="ARBA00023136"/>
    </source>
</evidence>
<dbReference type="EC" id="2.7.13.-" evidence="11"/>
<dbReference type="GO" id="GO:0000155">
    <property type="term" value="F:phosphorelay sensor kinase activity"/>
    <property type="evidence" value="ECO:0007669"/>
    <property type="project" value="InterPro"/>
</dbReference>
<dbReference type="InterPro" id="IPR036890">
    <property type="entry name" value="HATPase_C_sf"/>
</dbReference>
<dbReference type="Pfam" id="PF07730">
    <property type="entry name" value="HisKA_3"/>
    <property type="match status" value="1"/>
</dbReference>
<evidence type="ECO:0000256" key="1">
    <source>
        <dbReference type="ARBA" id="ARBA00004651"/>
    </source>
</evidence>
<evidence type="ECO:0000313" key="11">
    <source>
        <dbReference type="EMBL" id="CCH80235.1"/>
    </source>
</evidence>
<evidence type="ECO:0000313" key="12">
    <source>
        <dbReference type="Proteomes" id="UP000035721"/>
    </source>
</evidence>
<feature type="domain" description="Histidine kinase" evidence="10">
    <location>
        <begin position="315"/>
        <end position="407"/>
    </location>
</feature>
<dbReference type="SUPFAM" id="SSF55874">
    <property type="entry name" value="ATPase domain of HSP90 chaperone/DNA topoisomerase II/histidine kinase"/>
    <property type="match status" value="1"/>
</dbReference>
<evidence type="ECO:0000256" key="7">
    <source>
        <dbReference type="ARBA" id="ARBA00023012"/>
    </source>
</evidence>
<evidence type="ECO:0000256" key="6">
    <source>
        <dbReference type="ARBA" id="ARBA00022989"/>
    </source>
</evidence>
<proteinExistence type="predicted"/>
<dbReference type="CDD" id="cd16917">
    <property type="entry name" value="HATPase_UhpB-NarQ-NarX-like"/>
    <property type="match status" value="1"/>
</dbReference>
<accession>A0A077M890</accession>
<feature type="transmembrane region" description="Helical" evidence="9">
    <location>
        <begin position="28"/>
        <end position="45"/>
    </location>
</feature>
<dbReference type="STRING" id="1194083.BN12_80026"/>
<keyword evidence="3 11" id="KW-0808">Transferase</keyword>
<evidence type="ECO:0000256" key="4">
    <source>
        <dbReference type="ARBA" id="ARBA00022692"/>
    </source>
</evidence>
<dbReference type="InterPro" id="IPR050482">
    <property type="entry name" value="Sensor_HK_TwoCompSys"/>
</dbReference>
<feature type="transmembrane region" description="Helical" evidence="9">
    <location>
        <begin position="51"/>
        <end position="70"/>
    </location>
</feature>
<keyword evidence="6 9" id="KW-1133">Transmembrane helix</keyword>
<dbReference type="InterPro" id="IPR003594">
    <property type="entry name" value="HATPase_dom"/>
</dbReference>
<evidence type="ECO:0000256" key="9">
    <source>
        <dbReference type="SAM" id="Phobius"/>
    </source>
</evidence>
<dbReference type="PROSITE" id="PS50109">
    <property type="entry name" value="HIS_KIN"/>
    <property type="match status" value="1"/>
</dbReference>
<reference evidence="11 12" key="1">
    <citation type="journal article" date="2013" name="ISME J.">
        <title>A metabolic model for members of the genus Tetrasphaera involved in enhanced biological phosphorus removal.</title>
        <authorList>
            <person name="Kristiansen R."/>
            <person name="Nguyen H.T.T."/>
            <person name="Saunders A.M."/>
            <person name="Nielsen J.L."/>
            <person name="Wimmer R."/>
            <person name="Le V.Q."/>
            <person name="McIlroy S.J."/>
            <person name="Petrovski S."/>
            <person name="Seviour R.J."/>
            <person name="Calteau A."/>
            <person name="Nielsen K.L."/>
            <person name="Nielsen P.H."/>
        </authorList>
    </citation>
    <scope>NUCLEOTIDE SEQUENCE [LARGE SCALE GENOMIC DNA]</scope>
    <source>
        <strain evidence="11 12">T1-X7</strain>
    </source>
</reference>
<dbReference type="Proteomes" id="UP000035721">
    <property type="component" value="Unassembled WGS sequence"/>
</dbReference>
<dbReference type="EMBL" id="CAJB01000414">
    <property type="protein sequence ID" value="CCH80235.1"/>
    <property type="molecule type" value="Genomic_DNA"/>
</dbReference>
<evidence type="ECO:0000256" key="3">
    <source>
        <dbReference type="ARBA" id="ARBA00022679"/>
    </source>
</evidence>
<keyword evidence="5 11" id="KW-0418">Kinase</keyword>
<feature type="transmembrane region" description="Helical" evidence="9">
    <location>
        <begin position="129"/>
        <end position="151"/>
    </location>
</feature>
<feature type="transmembrane region" description="Helical" evidence="9">
    <location>
        <begin position="163"/>
        <end position="183"/>
    </location>
</feature>
<dbReference type="InterPro" id="IPR011712">
    <property type="entry name" value="Sig_transdc_His_kin_sub3_dim/P"/>
</dbReference>
<sequence length="419" mass="44270">MTLEGLSETPELREILLRHAYRSVRVQLGLRGLLVLFMALTLGFVPPEHDLLACCLIVVGYAAWAGALAVRTRGGGLGPLRWMWLALLVDTAALSALTLVAGIAAEQSWTADVLVNGFYVIPMLAATSLRPVVCAAIAVPTLGASLAVSILTQQANAEPWSSILLRSLVLAGLASGSVALSFVQLSRVLTIGQLLGERIDLLDEIVRIEAHERALLAEDLHDGALQYLLAARQDLDDARDTGDPDAFVRVDHALRESSTMLRSTVSELHPAVLEQAGLARALTDLTAGVAARGRLTVDLDLAGWLEGPTAADPALYAAAREALINVVKHANARTVKVTLDRDGRDAVLVVSDDGSGIAEGVLAQRLADGHIGLASHRARITAAGGEFRIEPAAPTGTRVTVRMPVPEESARSATVARLP</sequence>
<protein>
    <submittedName>
        <fullName evidence="11">Putative two-component histidine kinase</fullName>
        <ecNumber evidence="11">2.7.13.-</ecNumber>
    </submittedName>
</protein>